<evidence type="ECO:0000256" key="1">
    <source>
        <dbReference type="SAM" id="MobiDB-lite"/>
    </source>
</evidence>
<feature type="compositionally biased region" description="Low complexity" evidence="1">
    <location>
        <begin position="114"/>
        <end position="133"/>
    </location>
</feature>
<dbReference type="VEuPathDB" id="FungiDB:SeMB42_g00288"/>
<dbReference type="Proteomes" id="UP000320475">
    <property type="component" value="Unassembled WGS sequence"/>
</dbReference>
<organism evidence="2 3">
    <name type="scientific">Synchytrium endobioticum</name>
    <dbReference type="NCBI Taxonomy" id="286115"/>
    <lineage>
        <taxon>Eukaryota</taxon>
        <taxon>Fungi</taxon>
        <taxon>Fungi incertae sedis</taxon>
        <taxon>Chytridiomycota</taxon>
        <taxon>Chytridiomycota incertae sedis</taxon>
        <taxon>Chytridiomycetes</taxon>
        <taxon>Synchytriales</taxon>
        <taxon>Synchytriaceae</taxon>
        <taxon>Synchytrium</taxon>
    </lineage>
</organism>
<protein>
    <submittedName>
        <fullName evidence="2">Uncharacterized protein</fullName>
    </submittedName>
</protein>
<proteinExistence type="predicted"/>
<gene>
    <name evidence="2" type="ORF">SeLEV6574_g00411</name>
</gene>
<evidence type="ECO:0000313" key="2">
    <source>
        <dbReference type="EMBL" id="TPX51254.1"/>
    </source>
</evidence>
<reference evidence="2 3" key="1">
    <citation type="journal article" date="2019" name="Sci. Rep.">
        <title>Comparative genomics of chytrid fungi reveal insights into the obligate biotrophic and pathogenic lifestyle of Synchytrium endobioticum.</title>
        <authorList>
            <person name="van de Vossenberg B.T.L.H."/>
            <person name="Warris S."/>
            <person name="Nguyen H.D.T."/>
            <person name="van Gent-Pelzer M.P.E."/>
            <person name="Joly D.L."/>
            <person name="van de Geest H.C."/>
            <person name="Bonants P.J.M."/>
            <person name="Smith D.S."/>
            <person name="Levesque C.A."/>
            <person name="van der Lee T.A.J."/>
        </authorList>
    </citation>
    <scope>NUCLEOTIDE SEQUENCE [LARGE SCALE GENOMIC DNA]</scope>
    <source>
        <strain evidence="2 3">LEV6574</strain>
    </source>
</reference>
<dbReference type="AlphaFoldDB" id="A0A507DI34"/>
<name>A0A507DI34_9FUNG</name>
<evidence type="ECO:0000313" key="3">
    <source>
        <dbReference type="Proteomes" id="UP000320475"/>
    </source>
</evidence>
<feature type="region of interest" description="Disordered" evidence="1">
    <location>
        <begin position="95"/>
        <end position="141"/>
    </location>
</feature>
<accession>A0A507DI34</accession>
<sequence length="141" mass="15207">MYCESRPQSPAQAQESGDMRLASLSSHFIDPGQGAFPVDWYHAFDRLEKAKRDVAEVKARLELKEMEFAALCNGGVSTSYDVCSQLHVQLPSHVPLDQSHLSNGARASDYRGLASSNQGGASSSSQGGVSNGSDQFRLNQS</sequence>
<comment type="caution">
    <text evidence="2">The sequence shown here is derived from an EMBL/GenBank/DDBJ whole genome shotgun (WGS) entry which is preliminary data.</text>
</comment>
<dbReference type="EMBL" id="QEAM01000006">
    <property type="protein sequence ID" value="TPX51254.1"/>
    <property type="molecule type" value="Genomic_DNA"/>
</dbReference>